<dbReference type="HOGENOM" id="CLU_1349345_0_0_1"/>
<dbReference type="InParanoid" id="K5WLH6"/>
<dbReference type="Proteomes" id="UP000008370">
    <property type="component" value="Unassembled WGS sequence"/>
</dbReference>
<name>K5WLH6_PHACS</name>
<protein>
    <submittedName>
        <fullName evidence="1">Uncharacterized protein</fullName>
    </submittedName>
</protein>
<gene>
    <name evidence="1" type="ORF">PHACADRAFT_206248</name>
</gene>
<dbReference type="GeneID" id="18912447"/>
<dbReference type="RefSeq" id="XP_007392587.1">
    <property type="nucleotide sequence ID" value="XM_007392525.1"/>
</dbReference>
<organism evidence="1 2">
    <name type="scientific">Phanerochaete carnosa (strain HHB-10118-sp)</name>
    <name type="common">White-rot fungus</name>
    <name type="synonym">Peniophora carnosa</name>
    <dbReference type="NCBI Taxonomy" id="650164"/>
    <lineage>
        <taxon>Eukaryota</taxon>
        <taxon>Fungi</taxon>
        <taxon>Dikarya</taxon>
        <taxon>Basidiomycota</taxon>
        <taxon>Agaricomycotina</taxon>
        <taxon>Agaricomycetes</taxon>
        <taxon>Polyporales</taxon>
        <taxon>Phanerochaetaceae</taxon>
        <taxon>Phanerochaete</taxon>
    </lineage>
</organism>
<proteinExistence type="predicted"/>
<keyword evidence="2" id="KW-1185">Reference proteome</keyword>
<dbReference type="EMBL" id="JH930469">
    <property type="protein sequence ID" value="EKM60039.1"/>
    <property type="molecule type" value="Genomic_DNA"/>
</dbReference>
<dbReference type="AlphaFoldDB" id="K5WLH6"/>
<dbReference type="KEGG" id="pco:PHACADRAFT_206248"/>
<reference evidence="1 2" key="1">
    <citation type="journal article" date="2012" name="BMC Genomics">
        <title>Comparative genomics of the white-rot fungi, Phanerochaete carnosa and P. chrysosporium, to elucidate the genetic basis of the distinct wood types they colonize.</title>
        <authorList>
            <person name="Suzuki H."/>
            <person name="MacDonald J."/>
            <person name="Syed K."/>
            <person name="Salamov A."/>
            <person name="Hori C."/>
            <person name="Aerts A."/>
            <person name="Henrissat B."/>
            <person name="Wiebenga A."/>
            <person name="vanKuyk P.A."/>
            <person name="Barry K."/>
            <person name="Lindquist E."/>
            <person name="LaButti K."/>
            <person name="Lapidus A."/>
            <person name="Lucas S."/>
            <person name="Coutinho P."/>
            <person name="Gong Y."/>
            <person name="Samejima M."/>
            <person name="Mahadevan R."/>
            <person name="Abou-Zaid M."/>
            <person name="de Vries R.P."/>
            <person name="Igarashi K."/>
            <person name="Yadav J.S."/>
            <person name="Grigoriev I.V."/>
            <person name="Master E.R."/>
        </authorList>
    </citation>
    <scope>NUCLEOTIDE SEQUENCE [LARGE SCALE GENOMIC DNA]</scope>
    <source>
        <strain evidence="1 2">HHB-10118-sp</strain>
    </source>
</reference>
<accession>K5WLH6</accession>
<sequence>MFARVVDVSRMTEDEKQDCAREVLVPLTVYLLSRNPKTLPAVFDKLQRRTLRFFLDWIAAEPDAFTREAAKQLFDASVVYCDPSLFVTTVVPRLEATKLSVSAVQAIVDELQERRVAKRFVYPKGYKACKLSEVATVLQERLKRLANAQFQRSAGSALVPPAARSKRKLSTDHTDQVDCVTPQKRRLVVINDPDYQDILDLPY</sequence>
<evidence type="ECO:0000313" key="1">
    <source>
        <dbReference type="EMBL" id="EKM60039.1"/>
    </source>
</evidence>
<evidence type="ECO:0000313" key="2">
    <source>
        <dbReference type="Proteomes" id="UP000008370"/>
    </source>
</evidence>